<dbReference type="SUPFAM" id="SSF53067">
    <property type="entry name" value="Actin-like ATPase domain"/>
    <property type="match status" value="1"/>
</dbReference>
<dbReference type="Pfam" id="PF00480">
    <property type="entry name" value="ROK"/>
    <property type="match status" value="1"/>
</dbReference>
<organism evidence="2 3">
    <name type="scientific">Microbacterium profundi</name>
    <dbReference type="NCBI Taxonomy" id="450380"/>
    <lineage>
        <taxon>Bacteria</taxon>
        <taxon>Bacillati</taxon>
        <taxon>Actinomycetota</taxon>
        <taxon>Actinomycetes</taxon>
        <taxon>Micrococcales</taxon>
        <taxon>Microbacteriaceae</taxon>
        <taxon>Microbacterium</taxon>
    </lineage>
</organism>
<keyword evidence="3" id="KW-1185">Reference proteome</keyword>
<sequence length="326" mass="32738">MPEIDHQTPEAVVGIDIGGTKIAALLVDRHGEILARGVVDAPAREGGRAMADAAAKLARELAVNAGRTLSAVGVGAAGVVDHETGIIRAASETFADWAGFPLADELSVRLEAPVRVENDVNAFLLGELDHGDSSGDDVLGVMLGTGVGGAVVLDGQLRHGPHGAAGEIGHTPGYSDIRCTCGQIGHLETLASGTSIGLRYAERSGVTGLTARDIADRARAGDAFAVAVFAAAGRALALACASAAGILDIDRAVIGGGVVHAWDLLLPAIESALVTDSPVSGVRLEIVPATKGSDAVALGAAAAARRAFSGIRTGAHDLSEPEGATL</sequence>
<comment type="caution">
    <text evidence="2">The sequence shown here is derived from an EMBL/GenBank/DDBJ whole genome shotgun (WGS) entry which is preliminary data.</text>
</comment>
<dbReference type="PANTHER" id="PTHR18964:SF169">
    <property type="entry name" value="N-ACETYLMANNOSAMINE KINASE"/>
    <property type="match status" value="1"/>
</dbReference>
<comment type="similarity">
    <text evidence="1">Belongs to the ROK (NagC/XylR) family.</text>
</comment>
<accession>A0ABV3LFK9</accession>
<dbReference type="PANTHER" id="PTHR18964">
    <property type="entry name" value="ROK (REPRESSOR, ORF, KINASE) FAMILY"/>
    <property type="match status" value="1"/>
</dbReference>
<dbReference type="RefSeq" id="WP_366231986.1">
    <property type="nucleotide sequence ID" value="NZ_JBFBMH010000001.1"/>
</dbReference>
<dbReference type="InterPro" id="IPR043129">
    <property type="entry name" value="ATPase_NBD"/>
</dbReference>
<evidence type="ECO:0000313" key="3">
    <source>
        <dbReference type="Proteomes" id="UP001553715"/>
    </source>
</evidence>
<reference evidence="2 3" key="1">
    <citation type="submission" date="2024-06" db="EMBL/GenBank/DDBJ databases">
        <title>The Natural Products Discovery Center: Release of the First 8490 Sequenced Strains for Exploring Actinobacteria Biosynthetic Diversity.</title>
        <authorList>
            <person name="Kalkreuter E."/>
            <person name="Kautsar S.A."/>
            <person name="Yang D."/>
            <person name="Bader C.D."/>
            <person name="Teijaro C.N."/>
            <person name="Fluegel L."/>
            <person name="Davis C.M."/>
            <person name="Simpson J.R."/>
            <person name="Lauterbach L."/>
            <person name="Steele A.D."/>
            <person name="Gui C."/>
            <person name="Meng S."/>
            <person name="Li G."/>
            <person name="Viehrig K."/>
            <person name="Ye F."/>
            <person name="Su P."/>
            <person name="Kiefer A.F."/>
            <person name="Nichols A."/>
            <person name="Cepeda A.J."/>
            <person name="Yan W."/>
            <person name="Fan B."/>
            <person name="Jiang Y."/>
            <person name="Adhikari A."/>
            <person name="Zheng C.-J."/>
            <person name="Schuster L."/>
            <person name="Cowan T.M."/>
            <person name="Smanski M.J."/>
            <person name="Chevrette M.G."/>
            <person name="De Carvalho L.P.S."/>
            <person name="Shen B."/>
        </authorList>
    </citation>
    <scope>NUCLEOTIDE SEQUENCE [LARGE SCALE GENOMIC DNA]</scope>
    <source>
        <strain evidence="2 3">NPDC077434</strain>
    </source>
</reference>
<evidence type="ECO:0000256" key="1">
    <source>
        <dbReference type="ARBA" id="ARBA00006479"/>
    </source>
</evidence>
<protein>
    <submittedName>
        <fullName evidence="2">ROK family protein</fullName>
    </submittedName>
</protein>
<dbReference type="PROSITE" id="PS01125">
    <property type="entry name" value="ROK"/>
    <property type="match status" value="1"/>
</dbReference>
<dbReference type="Proteomes" id="UP001553715">
    <property type="component" value="Unassembled WGS sequence"/>
</dbReference>
<dbReference type="Gene3D" id="3.30.420.40">
    <property type="match status" value="2"/>
</dbReference>
<evidence type="ECO:0000313" key="2">
    <source>
        <dbReference type="EMBL" id="MEW1973548.1"/>
    </source>
</evidence>
<dbReference type="InterPro" id="IPR000600">
    <property type="entry name" value="ROK"/>
</dbReference>
<name>A0ABV3LFK9_9MICO</name>
<dbReference type="EMBL" id="JBFBMH010000001">
    <property type="protein sequence ID" value="MEW1973548.1"/>
    <property type="molecule type" value="Genomic_DNA"/>
</dbReference>
<dbReference type="InterPro" id="IPR049874">
    <property type="entry name" value="ROK_cs"/>
</dbReference>
<proteinExistence type="inferred from homology"/>
<gene>
    <name evidence="2" type="ORF">AB0301_00485</name>
</gene>